<dbReference type="PROSITE" id="PS50850">
    <property type="entry name" value="MFS"/>
    <property type="match status" value="1"/>
</dbReference>
<dbReference type="InterPro" id="IPR020846">
    <property type="entry name" value="MFS_dom"/>
</dbReference>
<feature type="transmembrane region" description="Helical" evidence="10">
    <location>
        <begin position="361"/>
        <end position="381"/>
    </location>
</feature>
<evidence type="ECO:0000313" key="13">
    <source>
        <dbReference type="Proteomes" id="UP000222542"/>
    </source>
</evidence>
<feature type="domain" description="Major facilitator superfamily (MFS) profile" evidence="11">
    <location>
        <begin position="196"/>
        <end position="520"/>
    </location>
</feature>
<dbReference type="Pfam" id="PF00083">
    <property type="entry name" value="Sugar_tr"/>
    <property type="match status" value="2"/>
</dbReference>
<dbReference type="Gramene" id="PHT60851">
    <property type="protein sequence ID" value="PHT60851"/>
    <property type="gene ID" value="T459_35297"/>
</dbReference>
<dbReference type="EMBL" id="AYRZ02000739">
    <property type="protein sequence ID" value="PHT60851.1"/>
    <property type="molecule type" value="Genomic_DNA"/>
</dbReference>
<keyword evidence="8 10" id="KW-0472">Membrane</keyword>
<evidence type="ECO:0000256" key="5">
    <source>
        <dbReference type="ARBA" id="ARBA00022692"/>
    </source>
</evidence>
<evidence type="ECO:0000256" key="7">
    <source>
        <dbReference type="ARBA" id="ARBA00022989"/>
    </source>
</evidence>
<evidence type="ECO:0000256" key="6">
    <source>
        <dbReference type="ARBA" id="ARBA00022847"/>
    </source>
</evidence>
<comment type="similarity">
    <text evidence="2">Belongs to the major facilitator superfamily. Sugar transporter (TC 2.A.1.1) family.</text>
</comment>
<organism evidence="12 13">
    <name type="scientific">Capsicum annuum</name>
    <name type="common">Capsicum pepper</name>
    <dbReference type="NCBI Taxonomy" id="4072"/>
    <lineage>
        <taxon>Eukaryota</taxon>
        <taxon>Viridiplantae</taxon>
        <taxon>Streptophyta</taxon>
        <taxon>Embryophyta</taxon>
        <taxon>Tracheophyta</taxon>
        <taxon>Spermatophyta</taxon>
        <taxon>Magnoliopsida</taxon>
        <taxon>eudicotyledons</taxon>
        <taxon>Gunneridae</taxon>
        <taxon>Pentapetalae</taxon>
        <taxon>asterids</taxon>
        <taxon>lamiids</taxon>
        <taxon>Solanales</taxon>
        <taxon>Solanaceae</taxon>
        <taxon>Solanoideae</taxon>
        <taxon>Capsiceae</taxon>
        <taxon>Capsicum</taxon>
    </lineage>
</organism>
<dbReference type="GO" id="GO:0016020">
    <property type="term" value="C:membrane"/>
    <property type="evidence" value="ECO:0007669"/>
    <property type="project" value="UniProtKB-SubCell"/>
</dbReference>
<dbReference type="SUPFAM" id="SSF103473">
    <property type="entry name" value="MFS general substrate transporter"/>
    <property type="match status" value="1"/>
</dbReference>
<sequence>MDYNPKLTSKQFDNLVKQLQPTDDPPADQGAYQRLIGKLLYLTMTRPDIVFSVQTLSQFLQEPKKSRMDAAIRVMGYVKNQPGQVTGYFVKIGKSVVCWKSKKQATISRSSAKAEFRSLAAVTAELVWILGLLKEIGKKVKLPVKVFSDSKSAIQISVNPVYHERTKHINIDCFFIREKISQGMITTNYIATQDQPADMLTKGLTKSGVTTVRPFHGKFFPSILRKEESGGAETNVYCVYDTFTSPLYIAVLVASLATGHLTAALGRRNIMISGGFTFFAGALSNGASQNISMLILGRILLGFGVGFANQAILIYLSEMAPSKWCGAFSTGFQFFVGLRFVTANCISYGISMLSWGRCLSLRLAVAPAATMTIGAILIFISNDAVVRINLRTYHLYPQSKLKGFKYIAFESLLRLRRDLNHDLPEFLFHSCDTPFGTELADLIKFSEVARTSKEDPSATIFKRQYKPDLVMSIAKPFFQQMSGINIIAFYSPFLFRLMGLGNNSSLLGAIILGLVLSPQF</sequence>
<feature type="transmembrane region" description="Helical" evidence="10">
    <location>
        <begin position="336"/>
        <end position="355"/>
    </location>
</feature>
<keyword evidence="7 10" id="KW-1133">Transmembrane helix</keyword>
<keyword evidence="5 10" id="KW-0812">Transmembrane</keyword>
<keyword evidence="3" id="KW-0813">Transport</keyword>
<accession>A0A2G2XU65</accession>
<dbReference type="Gene3D" id="1.20.1250.20">
    <property type="entry name" value="MFS general substrate transporter like domains"/>
    <property type="match status" value="1"/>
</dbReference>
<feature type="transmembrane region" description="Helical" evidence="10">
    <location>
        <begin position="270"/>
        <end position="287"/>
    </location>
</feature>
<reference evidence="12 13" key="1">
    <citation type="journal article" date="2014" name="Nat. Genet.">
        <title>Genome sequence of the hot pepper provides insights into the evolution of pungency in Capsicum species.</title>
        <authorList>
            <person name="Kim S."/>
            <person name="Park M."/>
            <person name="Yeom S.I."/>
            <person name="Kim Y.M."/>
            <person name="Lee J.M."/>
            <person name="Lee H.A."/>
            <person name="Seo E."/>
            <person name="Choi J."/>
            <person name="Cheong K."/>
            <person name="Kim K.T."/>
            <person name="Jung K."/>
            <person name="Lee G.W."/>
            <person name="Oh S.K."/>
            <person name="Bae C."/>
            <person name="Kim S.B."/>
            <person name="Lee H.Y."/>
            <person name="Kim S.Y."/>
            <person name="Kim M.S."/>
            <person name="Kang B.C."/>
            <person name="Jo Y.D."/>
            <person name="Yang H.B."/>
            <person name="Jeong H.J."/>
            <person name="Kang W.H."/>
            <person name="Kwon J.K."/>
            <person name="Shin C."/>
            <person name="Lim J.Y."/>
            <person name="Park J.H."/>
            <person name="Huh J.H."/>
            <person name="Kim J.S."/>
            <person name="Kim B.D."/>
            <person name="Cohen O."/>
            <person name="Paran I."/>
            <person name="Suh M.C."/>
            <person name="Lee S.B."/>
            <person name="Kim Y.K."/>
            <person name="Shin Y."/>
            <person name="Noh S.J."/>
            <person name="Park J."/>
            <person name="Seo Y.S."/>
            <person name="Kwon S.Y."/>
            <person name="Kim H.A."/>
            <person name="Park J.M."/>
            <person name="Kim H.J."/>
            <person name="Choi S.B."/>
            <person name="Bosland P.W."/>
            <person name="Reeves G."/>
            <person name="Jo S.H."/>
            <person name="Lee B.W."/>
            <person name="Cho H.T."/>
            <person name="Choi H.S."/>
            <person name="Lee M.S."/>
            <person name="Yu Y."/>
            <person name="Do Choi Y."/>
            <person name="Park B.S."/>
            <person name="van Deynze A."/>
            <person name="Ashrafi H."/>
            <person name="Hill T."/>
            <person name="Kim W.T."/>
            <person name="Pai H.S."/>
            <person name="Ahn H.K."/>
            <person name="Yeam I."/>
            <person name="Giovannoni J.J."/>
            <person name="Rose J.K."/>
            <person name="Sorensen I."/>
            <person name="Lee S.J."/>
            <person name="Kim R.W."/>
            <person name="Choi I.Y."/>
            <person name="Choi B.S."/>
            <person name="Lim J.S."/>
            <person name="Lee Y.H."/>
            <person name="Choi D."/>
        </authorList>
    </citation>
    <scope>NUCLEOTIDE SEQUENCE [LARGE SCALE GENOMIC DNA]</scope>
    <source>
        <strain evidence="13">cv. CM334</strain>
    </source>
</reference>
<dbReference type="CDD" id="cd09272">
    <property type="entry name" value="RNase_HI_RT_Ty1"/>
    <property type="match status" value="1"/>
</dbReference>
<dbReference type="InterPro" id="IPR003663">
    <property type="entry name" value="Sugar/inositol_transpt"/>
</dbReference>
<dbReference type="InterPro" id="IPR043502">
    <property type="entry name" value="DNA/RNA_pol_sf"/>
</dbReference>
<dbReference type="SUPFAM" id="SSF56672">
    <property type="entry name" value="DNA/RNA polymerases"/>
    <property type="match status" value="1"/>
</dbReference>
<dbReference type="PANTHER" id="PTHR23500">
    <property type="entry name" value="SOLUTE CARRIER FAMILY 2, FACILITATED GLUCOSE TRANSPORTER"/>
    <property type="match status" value="1"/>
</dbReference>
<evidence type="ECO:0000256" key="2">
    <source>
        <dbReference type="ARBA" id="ARBA00010992"/>
    </source>
</evidence>
<comment type="subcellular location">
    <subcellularLocation>
        <location evidence="1">Membrane</location>
        <topology evidence="1">Multi-pass membrane protein</topology>
    </subcellularLocation>
</comment>
<dbReference type="PRINTS" id="PR00171">
    <property type="entry name" value="SUGRTRNSPORT"/>
</dbReference>
<dbReference type="InterPro" id="IPR005828">
    <property type="entry name" value="MFS_sugar_transport-like"/>
</dbReference>
<gene>
    <name evidence="12" type="ORF">T459_35297</name>
</gene>
<keyword evidence="13" id="KW-1185">Reference proteome</keyword>
<dbReference type="InterPro" id="IPR045262">
    <property type="entry name" value="STP/PLT_plant"/>
</dbReference>
<evidence type="ECO:0000256" key="3">
    <source>
        <dbReference type="ARBA" id="ARBA00022448"/>
    </source>
</evidence>
<dbReference type="AlphaFoldDB" id="A0A2G2XU65"/>
<dbReference type="PANTHER" id="PTHR23500:SF44">
    <property type="entry name" value="SUGAR TRANSPORT PROTEIN 5"/>
    <property type="match status" value="1"/>
</dbReference>
<feature type="transmembrane region" description="Helical" evidence="10">
    <location>
        <begin position="293"/>
        <end position="316"/>
    </location>
</feature>
<evidence type="ECO:0000313" key="12">
    <source>
        <dbReference type="EMBL" id="PHT60851.1"/>
    </source>
</evidence>
<comment type="similarity">
    <text evidence="9">Belongs to the major facilitator superfamily. Phosphate:H(+) symporter (TC 2.A.1.9) family.</text>
</comment>
<evidence type="ECO:0000256" key="4">
    <source>
        <dbReference type="ARBA" id="ARBA00022597"/>
    </source>
</evidence>
<dbReference type="Proteomes" id="UP000222542">
    <property type="component" value="Unassembled WGS sequence"/>
</dbReference>
<comment type="caution">
    <text evidence="12">The sequence shown here is derived from an EMBL/GenBank/DDBJ whole genome shotgun (WGS) entry which is preliminary data.</text>
</comment>
<evidence type="ECO:0000256" key="8">
    <source>
        <dbReference type="ARBA" id="ARBA00023136"/>
    </source>
</evidence>
<name>A0A2G2XU65_CAPAN</name>
<dbReference type="STRING" id="4072.A0A2G2XU65"/>
<dbReference type="GO" id="GO:0015293">
    <property type="term" value="F:symporter activity"/>
    <property type="evidence" value="ECO:0007669"/>
    <property type="project" value="UniProtKB-KW"/>
</dbReference>
<feature type="transmembrane region" description="Helical" evidence="10">
    <location>
        <begin position="493"/>
        <end position="516"/>
    </location>
</feature>
<reference evidence="12 13" key="2">
    <citation type="journal article" date="2017" name="Genome Biol.">
        <title>New reference genome sequences of hot pepper reveal the massive evolution of plant disease-resistance genes by retroduplication.</title>
        <authorList>
            <person name="Kim S."/>
            <person name="Park J."/>
            <person name="Yeom S.I."/>
            <person name="Kim Y.M."/>
            <person name="Seo E."/>
            <person name="Kim K.T."/>
            <person name="Kim M.S."/>
            <person name="Lee J.M."/>
            <person name="Cheong K."/>
            <person name="Shin H.S."/>
            <person name="Kim S.B."/>
            <person name="Han K."/>
            <person name="Lee J."/>
            <person name="Park M."/>
            <person name="Lee H.A."/>
            <person name="Lee H.Y."/>
            <person name="Lee Y."/>
            <person name="Oh S."/>
            <person name="Lee J.H."/>
            <person name="Choi E."/>
            <person name="Choi E."/>
            <person name="Lee S.E."/>
            <person name="Jeon J."/>
            <person name="Kim H."/>
            <person name="Choi G."/>
            <person name="Song H."/>
            <person name="Lee J."/>
            <person name="Lee S.C."/>
            <person name="Kwon J.K."/>
            <person name="Lee H.Y."/>
            <person name="Koo N."/>
            <person name="Hong Y."/>
            <person name="Kim R.W."/>
            <person name="Kang W.H."/>
            <person name="Huh J.H."/>
            <person name="Kang B.C."/>
            <person name="Yang T.J."/>
            <person name="Lee Y.H."/>
            <person name="Bennetzen J.L."/>
            <person name="Choi D."/>
        </authorList>
    </citation>
    <scope>NUCLEOTIDE SEQUENCE [LARGE SCALE GENOMIC DNA]</scope>
    <source>
        <strain evidence="13">cv. CM334</strain>
    </source>
</reference>
<evidence type="ECO:0000259" key="11">
    <source>
        <dbReference type="PROSITE" id="PS50850"/>
    </source>
</evidence>
<evidence type="ECO:0000256" key="1">
    <source>
        <dbReference type="ARBA" id="ARBA00004141"/>
    </source>
</evidence>
<dbReference type="InterPro" id="IPR036259">
    <property type="entry name" value="MFS_trans_sf"/>
</dbReference>
<proteinExistence type="inferred from homology"/>
<protein>
    <recommendedName>
        <fullName evidence="11">Major facilitator superfamily (MFS) profile domain-containing protein</fullName>
    </recommendedName>
</protein>
<feature type="transmembrane region" description="Helical" evidence="10">
    <location>
        <begin position="245"/>
        <end position="263"/>
    </location>
</feature>
<dbReference type="GO" id="GO:0015144">
    <property type="term" value="F:carbohydrate transmembrane transporter activity"/>
    <property type="evidence" value="ECO:0007669"/>
    <property type="project" value="InterPro"/>
</dbReference>
<evidence type="ECO:0000256" key="10">
    <source>
        <dbReference type="SAM" id="Phobius"/>
    </source>
</evidence>
<evidence type="ECO:0000256" key="9">
    <source>
        <dbReference type="ARBA" id="ARBA00044504"/>
    </source>
</evidence>
<keyword evidence="6" id="KW-0769">Symport</keyword>
<keyword evidence="4" id="KW-0762">Sugar transport</keyword>